<dbReference type="RefSeq" id="WP_036180258.1">
    <property type="nucleotide sequence ID" value="NZ_AVCZ01000071.1"/>
</dbReference>
<gene>
    <name evidence="1" type="ORF">CD30_18825</name>
</gene>
<dbReference type="AlphaFoldDB" id="A0A0A3IWB4"/>
<dbReference type="EMBL" id="JPVQ01000071">
    <property type="protein sequence ID" value="KGR87173.1"/>
    <property type="molecule type" value="Genomic_DNA"/>
</dbReference>
<reference evidence="1 2" key="1">
    <citation type="submission" date="2014-02" db="EMBL/GenBank/DDBJ databases">
        <title>Draft genome sequence of Lysinibacillus massiliensis CCUG 49529.</title>
        <authorList>
            <person name="Zhang F."/>
            <person name="Wang G."/>
            <person name="Zhang L."/>
        </authorList>
    </citation>
    <scope>NUCLEOTIDE SEQUENCE [LARGE SCALE GENOMIC DNA]</scope>
    <source>
        <strain evidence="1 2">CCUG 49529</strain>
    </source>
</reference>
<dbReference type="eggNOG" id="ENOG5032GQA">
    <property type="taxonomic scope" value="Bacteria"/>
</dbReference>
<organism evidence="1 2">
    <name type="scientific">Ureibacillus massiliensis 4400831 = CIP 108448 = CCUG 49529</name>
    <dbReference type="NCBI Taxonomy" id="1211035"/>
    <lineage>
        <taxon>Bacteria</taxon>
        <taxon>Bacillati</taxon>
        <taxon>Bacillota</taxon>
        <taxon>Bacilli</taxon>
        <taxon>Bacillales</taxon>
        <taxon>Caryophanaceae</taxon>
        <taxon>Ureibacillus</taxon>
    </lineage>
</organism>
<dbReference type="OrthoDB" id="2737285at2"/>
<name>A0A0A3IWB4_9BACL</name>
<sequence length="892" mass="105908">MIGYVTYHELNQLYDLKKYGLFRNNDKLRKLLDVGEFDGIIQDNVILISIDSFEKYINKIDIIYKDYIAIHDFLKDLAGIDYKSARLYLKHTKQLVNNTCLELIELKVPINVDKKYFINKESYNKFKKDYISISEAYKKTHYKSAPVFLKVLRQRKEEIITFIQKHEFMYIEKEKLKLFDEINNGINVNDAMVQLELKNDLFYKVLEEYNIKSWTGDAYFRFLLREDFETLISKQREIYEELDRDYYTLQEIQDINNRIGNISLNTQLKSRRWKKHKGIPTIVRKGKFKGKQTLYLKSEVDSYYSSFELDKERILLYDRTTSNYYGLYEQVLQIENIHFSQNAKKTKELWFQFVKIKLAKQYGSHVTRTSRITQYKKVTCLLVNTTMEKEIFEFKEKELNLIFFNNSVPKIHQREIYSFLYNINQSFETYGKKIFDFKKLDCNPYEQGQPKEKEIYSIDEYLSLHNFVGDFEKHKRLAIEDVKIALKNKSKSKKYDSMWLYVLFHMNNGWRKSDIIAFPRYLSNIFDKYNLNSIDSLINLQLTYNEANKIVNHYKLQWFKHNKNNEKAFFYCSSHLTLPMAYALLICEFRCRMLHPHDEGNLIHFYTKRNTIGMSTHDTFFNCFMDGFKFESRKMNRTVLSLTSSVTNQDIGDPIEIARHLRGHASSETSNIYIHIPQEHLDFITRNLFDTGFFGYIYDQLGKSLLGEPPEVRLVRTDRSIKIRELLGDIVKLEDTAIYLKQLSQEREDLGKLLEDIPKEELQRKMNLIQLGLSPGKEENYQCFFSDCIAKTMGCENCPFSIPHFYALSSICNRILRTLSKYQVAIKNKNVPEGYISKLIQLFLYDYDKILGAINTFGEDIVEMFMEMEYQEFDVMINLLTEPQTVGIGGEL</sequence>
<proteinExistence type="predicted"/>
<accession>A0A0A3IWB4</accession>
<keyword evidence="2" id="KW-1185">Reference proteome</keyword>
<protein>
    <submittedName>
        <fullName evidence="1">Uncharacterized protein</fullName>
    </submittedName>
</protein>
<comment type="caution">
    <text evidence="1">The sequence shown here is derived from an EMBL/GenBank/DDBJ whole genome shotgun (WGS) entry which is preliminary data.</text>
</comment>
<evidence type="ECO:0000313" key="2">
    <source>
        <dbReference type="Proteomes" id="UP000030595"/>
    </source>
</evidence>
<dbReference type="Proteomes" id="UP000030595">
    <property type="component" value="Unassembled WGS sequence"/>
</dbReference>
<evidence type="ECO:0000313" key="1">
    <source>
        <dbReference type="EMBL" id="KGR87173.1"/>
    </source>
</evidence>